<dbReference type="NCBIfam" id="TIGR01640">
    <property type="entry name" value="F_box_assoc_1"/>
    <property type="match status" value="1"/>
</dbReference>
<accession>A0A9D4XX37</accession>
<dbReference type="SMART" id="SM00256">
    <property type="entry name" value="FBOX"/>
    <property type="match status" value="1"/>
</dbReference>
<keyword evidence="3" id="KW-1185">Reference proteome</keyword>
<dbReference type="InterPro" id="IPR001810">
    <property type="entry name" value="F-box_dom"/>
</dbReference>
<dbReference type="SUPFAM" id="SSF81383">
    <property type="entry name" value="F-box domain"/>
    <property type="match status" value="1"/>
</dbReference>
<dbReference type="Pfam" id="PF00646">
    <property type="entry name" value="F-box"/>
    <property type="match status" value="1"/>
</dbReference>
<protein>
    <recommendedName>
        <fullName evidence="1">F-box domain-containing protein</fullName>
    </recommendedName>
</protein>
<dbReference type="OrthoDB" id="1582872at2759"/>
<organism evidence="2 3">
    <name type="scientific">Pisum sativum</name>
    <name type="common">Garden pea</name>
    <name type="synonym">Lathyrus oleraceus</name>
    <dbReference type="NCBI Taxonomy" id="3888"/>
    <lineage>
        <taxon>Eukaryota</taxon>
        <taxon>Viridiplantae</taxon>
        <taxon>Streptophyta</taxon>
        <taxon>Embryophyta</taxon>
        <taxon>Tracheophyta</taxon>
        <taxon>Spermatophyta</taxon>
        <taxon>Magnoliopsida</taxon>
        <taxon>eudicotyledons</taxon>
        <taxon>Gunneridae</taxon>
        <taxon>Pentapetalae</taxon>
        <taxon>rosids</taxon>
        <taxon>fabids</taxon>
        <taxon>Fabales</taxon>
        <taxon>Fabaceae</taxon>
        <taxon>Papilionoideae</taxon>
        <taxon>50 kb inversion clade</taxon>
        <taxon>NPAAA clade</taxon>
        <taxon>Hologalegina</taxon>
        <taxon>IRL clade</taxon>
        <taxon>Fabeae</taxon>
        <taxon>Lathyrus</taxon>
    </lineage>
</organism>
<reference evidence="2 3" key="1">
    <citation type="journal article" date="2022" name="Nat. Genet.">
        <title>Improved pea reference genome and pan-genome highlight genomic features and evolutionary characteristics.</title>
        <authorList>
            <person name="Yang T."/>
            <person name="Liu R."/>
            <person name="Luo Y."/>
            <person name="Hu S."/>
            <person name="Wang D."/>
            <person name="Wang C."/>
            <person name="Pandey M.K."/>
            <person name="Ge S."/>
            <person name="Xu Q."/>
            <person name="Li N."/>
            <person name="Li G."/>
            <person name="Huang Y."/>
            <person name="Saxena R.K."/>
            <person name="Ji Y."/>
            <person name="Li M."/>
            <person name="Yan X."/>
            <person name="He Y."/>
            <person name="Liu Y."/>
            <person name="Wang X."/>
            <person name="Xiang C."/>
            <person name="Varshney R.K."/>
            <person name="Ding H."/>
            <person name="Gao S."/>
            <person name="Zong X."/>
        </authorList>
    </citation>
    <scope>NUCLEOTIDE SEQUENCE [LARGE SCALE GENOMIC DNA]</scope>
    <source>
        <strain evidence="2 3">cv. Zhongwan 6</strain>
    </source>
</reference>
<comment type="caution">
    <text evidence="2">The sequence shown here is derived from an EMBL/GenBank/DDBJ whole genome shotgun (WGS) entry which is preliminary data.</text>
</comment>
<evidence type="ECO:0000313" key="2">
    <source>
        <dbReference type="EMBL" id="KAI5428567.1"/>
    </source>
</evidence>
<dbReference type="InterPro" id="IPR013187">
    <property type="entry name" value="F-box-assoc_dom_typ3"/>
</dbReference>
<dbReference type="InterPro" id="IPR036047">
    <property type="entry name" value="F-box-like_dom_sf"/>
</dbReference>
<feature type="domain" description="F-box" evidence="1">
    <location>
        <begin position="8"/>
        <end position="48"/>
    </location>
</feature>
<dbReference type="AlphaFoldDB" id="A0A9D4XX37"/>
<dbReference type="InterPro" id="IPR017451">
    <property type="entry name" value="F-box-assoc_interact_dom"/>
</dbReference>
<dbReference type="EMBL" id="JAMSHJ010000003">
    <property type="protein sequence ID" value="KAI5428567.1"/>
    <property type="molecule type" value="Genomic_DNA"/>
</dbReference>
<evidence type="ECO:0000313" key="3">
    <source>
        <dbReference type="Proteomes" id="UP001058974"/>
    </source>
</evidence>
<gene>
    <name evidence="2" type="ORF">KIW84_033530</name>
</gene>
<evidence type="ECO:0000259" key="1">
    <source>
        <dbReference type="SMART" id="SM00256"/>
    </source>
</evidence>
<dbReference type="PANTHER" id="PTHR31672:SF13">
    <property type="entry name" value="F-BOX PROTEIN CPR30-LIKE"/>
    <property type="match status" value="1"/>
</dbReference>
<dbReference type="Gramene" id="Psat3g106480.1">
    <property type="protein sequence ID" value="Psat3g106480.1.cds1"/>
    <property type="gene ID" value="Psat3g106480"/>
</dbReference>
<dbReference type="Pfam" id="PF08268">
    <property type="entry name" value="FBA_3"/>
    <property type="match status" value="1"/>
</dbReference>
<dbReference type="Gramene" id="Psat03G0353000-T1">
    <property type="protein sequence ID" value="KAI5428567.1"/>
    <property type="gene ID" value="KIW84_033530"/>
</dbReference>
<dbReference type="Proteomes" id="UP001058974">
    <property type="component" value="Chromosome 3"/>
</dbReference>
<proteinExistence type="predicted"/>
<sequence>MVPSPMFIPVDLIGEIFSALPVKSILRFKCVSKYCDNLVSDPNFVKFHIKRSPTLNPHFILKTDHTIKILCESPYGSDDEYDVDEGFIPYSLGSLIENPSFAVEVDPYYMVKNYEYRLIGSCNGLICFVGENLTSEYYEFWLRLWNPATRTKSPKLGFSHLFHNRFGSVNDGYFKFNFGYDDSTGTYKAVASRYNKRELRSNVRILSLGDDVWRDIGSFPVDPMYLNSAYQTSDVGVYFKSTINWLAIQNHFWYDSNNIKDISVQQFVIVSLDLRTETYNQYLLPRDFDEVPPLAPIVSVLGDCLCFSYCYKETDFVIWKMKKFGVQDSWTQFLKISYYSLQIDYDYSDQNLQYHFELVPLFLSKDGDTLVLKSSQEHQEILYNWRNNRVVRTDITARKTITDDRTIDFVSCSAIGYFESLLPVI</sequence>
<dbReference type="InterPro" id="IPR050796">
    <property type="entry name" value="SCF_F-box_component"/>
</dbReference>
<dbReference type="PANTHER" id="PTHR31672">
    <property type="entry name" value="BNACNNG10540D PROTEIN"/>
    <property type="match status" value="1"/>
</dbReference>
<name>A0A9D4XX37_PEA</name>